<dbReference type="EMBL" id="AODQ01000127">
    <property type="protein sequence ID" value="EMR01303.1"/>
    <property type="molecule type" value="Genomic_DNA"/>
</dbReference>
<proteinExistence type="predicted"/>
<dbReference type="Gene3D" id="2.60.120.620">
    <property type="entry name" value="q2cbj1_9rhob like domain"/>
    <property type="match status" value="1"/>
</dbReference>
<dbReference type="InterPro" id="IPR051534">
    <property type="entry name" value="CBASS_pafABC_assoc_protein"/>
</dbReference>
<dbReference type="eggNOG" id="COG5285">
    <property type="taxonomic scope" value="Bacteria"/>
</dbReference>
<sequence length="583" mass="67767">MPVNRNALIRYRTLDNCLRNRYRQWTLEDLIEACSEALYEYEGIDKGVSRRTVQMDLQMMRSDKLGYNAPIVVVEKKYYAYEDPEYSITNIPLTEQDLGKLTEVADILRQFKGFTHFHELNGMVQRLEDRIHTAKTKQAPIIDLEKNENLKGLEHIDRLYQAILKKKALSISYQSFKAREASDCTFHPYLLKEYRNRWFVLGIKKQSQHLLILALDRIMSIEDSPVEYLENKDYDLSSHFRDVVGVTVNVGDAPMEVELFVDYHNAPYVLTKPLHHSQKLLETGKNGIVIQLKVKHNFELEREILGYGECMKVLKPERLKRRIQEKLRNAYELYDKELKLSELDSSMKKLQRRGSAVLENLYTQKEIGKILSAIHWATQNQERFARSENLFAIRNLLQEIPALKSLLFNANLSSLIREGFGKDYFLTKAIYFDKPPQSNWYVTWHQDVPINVAEKKEAAGFKGWTNKGGLVSVIPPVDYLHSSFTVRIHLDDTDEQNGALRIIPRTHFSILSDEEIAQLRDSAESSYCKVKKGGVHLMKPLTLHASSKTENDKHRRVIHLEFNNQELPGGLAWLEREEVFIPN</sequence>
<evidence type="ECO:0000313" key="4">
    <source>
        <dbReference type="Proteomes" id="UP000011910"/>
    </source>
</evidence>
<keyword evidence="3" id="KW-0223">Dioxygenase</keyword>
<dbReference type="Pfam" id="PF05721">
    <property type="entry name" value="PhyH"/>
    <property type="match status" value="1"/>
</dbReference>
<evidence type="ECO:0000259" key="2">
    <source>
        <dbReference type="Pfam" id="PF25583"/>
    </source>
</evidence>
<dbReference type="GO" id="GO:0016706">
    <property type="term" value="F:2-oxoglutarate-dependent dioxygenase activity"/>
    <property type="evidence" value="ECO:0007669"/>
    <property type="project" value="UniProtKB-ARBA"/>
</dbReference>
<keyword evidence="4" id="KW-1185">Reference proteome</keyword>
<dbReference type="Pfam" id="PF13280">
    <property type="entry name" value="WYL"/>
    <property type="match status" value="1"/>
</dbReference>
<dbReference type="InterPro" id="IPR057727">
    <property type="entry name" value="WCX_dom"/>
</dbReference>
<dbReference type="OrthoDB" id="43316at2"/>
<protein>
    <submittedName>
        <fullName evidence="3">Phytanoyl-CoA dioxygenase (PhyH)</fullName>
    </submittedName>
</protein>
<dbReference type="SUPFAM" id="SSF51197">
    <property type="entry name" value="Clavaminate synthase-like"/>
    <property type="match status" value="1"/>
</dbReference>
<feature type="domain" description="WCX" evidence="2">
    <location>
        <begin position="254"/>
        <end position="330"/>
    </location>
</feature>
<dbReference type="InterPro" id="IPR008775">
    <property type="entry name" value="Phytyl_CoA_dOase-like"/>
</dbReference>
<accession>M7MXZ5</accession>
<name>M7MXZ5_9BACT</name>
<dbReference type="PROSITE" id="PS52050">
    <property type="entry name" value="WYL"/>
    <property type="match status" value="1"/>
</dbReference>
<dbReference type="PANTHER" id="PTHR34580">
    <property type="match status" value="1"/>
</dbReference>
<organism evidence="3 4">
    <name type="scientific">Cesiribacter andamanensis AMV16</name>
    <dbReference type="NCBI Taxonomy" id="1279009"/>
    <lineage>
        <taxon>Bacteria</taxon>
        <taxon>Pseudomonadati</taxon>
        <taxon>Bacteroidota</taxon>
        <taxon>Cytophagia</taxon>
        <taxon>Cytophagales</taxon>
        <taxon>Cesiribacteraceae</taxon>
        <taxon>Cesiribacter</taxon>
    </lineage>
</organism>
<dbReference type="Pfam" id="PF25583">
    <property type="entry name" value="WCX"/>
    <property type="match status" value="1"/>
</dbReference>
<gene>
    <name evidence="3" type="ORF">ADICEAN_03574</name>
</gene>
<reference evidence="3 4" key="1">
    <citation type="journal article" date="2013" name="Genome Announc.">
        <title>Draft Genome Sequence of Cesiribacter andamanensis Strain AMV16T, Isolated from a Soil Sample from a Mud Volcano in the Andaman Islands, India.</title>
        <authorList>
            <person name="Shivaji S."/>
            <person name="Ara S."/>
            <person name="Begum Z."/>
            <person name="Srinivas T.N."/>
            <person name="Singh A."/>
            <person name="Kumar Pinnaka A."/>
        </authorList>
    </citation>
    <scope>NUCLEOTIDE SEQUENCE [LARGE SCALE GENOMIC DNA]</scope>
    <source>
        <strain evidence="3 4">AMV16</strain>
    </source>
</reference>
<dbReference type="InterPro" id="IPR026881">
    <property type="entry name" value="WYL_dom"/>
</dbReference>
<dbReference type="Proteomes" id="UP000011910">
    <property type="component" value="Unassembled WGS sequence"/>
</dbReference>
<dbReference type="STRING" id="1279009.ADICEAN_03574"/>
<feature type="domain" description="WYL" evidence="1">
    <location>
        <begin position="154"/>
        <end position="222"/>
    </location>
</feature>
<dbReference type="eggNOG" id="COG2378">
    <property type="taxonomic scope" value="Bacteria"/>
</dbReference>
<evidence type="ECO:0000259" key="1">
    <source>
        <dbReference type="Pfam" id="PF13280"/>
    </source>
</evidence>
<evidence type="ECO:0000313" key="3">
    <source>
        <dbReference type="EMBL" id="EMR01303.1"/>
    </source>
</evidence>
<dbReference type="PATRIC" id="fig|1279009.4.peg.3618"/>
<dbReference type="AlphaFoldDB" id="M7MXZ5"/>
<dbReference type="RefSeq" id="WP_009196954.1">
    <property type="nucleotide sequence ID" value="NZ_AODQ01000127.1"/>
</dbReference>
<keyword evidence="3" id="KW-0560">Oxidoreductase</keyword>
<comment type="caution">
    <text evidence="3">The sequence shown here is derived from an EMBL/GenBank/DDBJ whole genome shotgun (WGS) entry which is preliminary data.</text>
</comment>
<dbReference type="PANTHER" id="PTHR34580:SF9">
    <property type="entry name" value="SLL5097 PROTEIN"/>
    <property type="match status" value="1"/>
</dbReference>